<sequence>MTSSPVEVALRERLDRYLALTERALGQVRVSPPGRSFLHGGAEDLLGMTRTYLKDARHFEEEGDLVQALAAVSYAHAWLDAGVRLGLLDGGDDDQTFTQYR</sequence>
<organism evidence="2">
    <name type="scientific">mine drainage metagenome</name>
    <dbReference type="NCBI Taxonomy" id="410659"/>
    <lineage>
        <taxon>unclassified sequences</taxon>
        <taxon>metagenomes</taxon>
        <taxon>ecological metagenomes</taxon>
    </lineage>
</organism>
<reference evidence="2" key="2">
    <citation type="journal article" date="2014" name="ISME J.">
        <title>Microbial stratification in low pH oxic and suboxic macroscopic growths along an acid mine drainage.</title>
        <authorList>
            <person name="Mendez-Garcia C."/>
            <person name="Mesa V."/>
            <person name="Sprenger R.R."/>
            <person name="Richter M."/>
            <person name="Diez M.S."/>
            <person name="Solano J."/>
            <person name="Bargiela R."/>
            <person name="Golyshina O.V."/>
            <person name="Manteca A."/>
            <person name="Ramos J.L."/>
            <person name="Gallego J.R."/>
            <person name="Llorente I."/>
            <person name="Martins Dos Santos V.A."/>
            <person name="Jensen O.N."/>
            <person name="Pelaez A.I."/>
            <person name="Sanchez J."/>
            <person name="Ferrer M."/>
        </authorList>
    </citation>
    <scope>NUCLEOTIDE SEQUENCE</scope>
</reference>
<evidence type="ECO:0000259" key="1">
    <source>
        <dbReference type="Pfam" id="PF04010"/>
    </source>
</evidence>
<dbReference type="Pfam" id="PF04010">
    <property type="entry name" value="DUF357"/>
    <property type="match status" value="1"/>
</dbReference>
<accession>T1BE91</accession>
<dbReference type="InterPro" id="IPR036809">
    <property type="entry name" value="AF1782-like_sf"/>
</dbReference>
<gene>
    <name evidence="2" type="ORF">B1B_04573</name>
</gene>
<proteinExistence type="predicted"/>
<name>T1BE91_9ZZZZ</name>
<dbReference type="SUPFAM" id="SSF158372">
    <property type="entry name" value="AF1782-like"/>
    <property type="match status" value="1"/>
</dbReference>
<evidence type="ECO:0000313" key="2">
    <source>
        <dbReference type="EMBL" id="EQD71246.1"/>
    </source>
</evidence>
<comment type="caution">
    <text evidence="2">The sequence shown here is derived from an EMBL/GenBank/DDBJ whole genome shotgun (WGS) entry which is preliminary data.</text>
</comment>
<reference evidence="2" key="1">
    <citation type="submission" date="2013-08" db="EMBL/GenBank/DDBJ databases">
        <authorList>
            <person name="Mendez C."/>
            <person name="Richter M."/>
            <person name="Ferrer M."/>
            <person name="Sanchez J."/>
        </authorList>
    </citation>
    <scope>NUCLEOTIDE SEQUENCE</scope>
</reference>
<dbReference type="AlphaFoldDB" id="T1BE91"/>
<protein>
    <submittedName>
        <fullName evidence="2">Protein containing DUF357</fullName>
    </submittedName>
</protein>
<dbReference type="EMBL" id="AUZY01002854">
    <property type="protein sequence ID" value="EQD71246.1"/>
    <property type="molecule type" value="Genomic_DNA"/>
</dbReference>
<feature type="domain" description="DUF357" evidence="1">
    <location>
        <begin position="16"/>
        <end position="88"/>
    </location>
</feature>
<dbReference type="Gene3D" id="1.20.1270.90">
    <property type="entry name" value="AF1782-like"/>
    <property type="match status" value="1"/>
</dbReference>
<dbReference type="InterPro" id="IPR023140">
    <property type="entry name" value="DUF357"/>
</dbReference>